<dbReference type="Proteomes" id="UP001064489">
    <property type="component" value="Chromosome 4"/>
</dbReference>
<dbReference type="PANTHER" id="PTHR33625">
    <property type="entry name" value="OS08G0179900 PROTEIN"/>
    <property type="match status" value="1"/>
</dbReference>
<dbReference type="PANTHER" id="PTHR33625:SF2">
    <property type="entry name" value="POST-SET DOMAIN-CONTAINING PROTEIN"/>
    <property type="match status" value="1"/>
</dbReference>
<dbReference type="AlphaFoldDB" id="A0AAD5IZT9"/>
<evidence type="ECO:0000313" key="1">
    <source>
        <dbReference type="EMBL" id="KAI9181639.1"/>
    </source>
</evidence>
<evidence type="ECO:0000313" key="2">
    <source>
        <dbReference type="Proteomes" id="UP001064489"/>
    </source>
</evidence>
<proteinExistence type="predicted"/>
<protein>
    <submittedName>
        <fullName evidence="1">Uncharacterized protein</fullName>
    </submittedName>
</protein>
<keyword evidence="2" id="KW-1185">Reference proteome</keyword>
<accession>A0AAD5IZT9</accession>
<gene>
    <name evidence="1" type="ORF">LWI28_017032</name>
</gene>
<reference evidence="1" key="1">
    <citation type="journal article" date="2022" name="Plant J.">
        <title>Strategies of tolerance reflected in two North American maple genomes.</title>
        <authorList>
            <person name="McEvoy S.L."/>
            <person name="Sezen U.U."/>
            <person name="Trouern-Trend A."/>
            <person name="McMahon S.M."/>
            <person name="Schaberg P.G."/>
            <person name="Yang J."/>
            <person name="Wegrzyn J.L."/>
            <person name="Swenson N.G."/>
        </authorList>
    </citation>
    <scope>NUCLEOTIDE SEQUENCE</scope>
    <source>
        <strain evidence="1">91603</strain>
    </source>
</reference>
<organism evidence="1 2">
    <name type="scientific">Acer negundo</name>
    <name type="common">Box elder</name>
    <dbReference type="NCBI Taxonomy" id="4023"/>
    <lineage>
        <taxon>Eukaryota</taxon>
        <taxon>Viridiplantae</taxon>
        <taxon>Streptophyta</taxon>
        <taxon>Embryophyta</taxon>
        <taxon>Tracheophyta</taxon>
        <taxon>Spermatophyta</taxon>
        <taxon>Magnoliopsida</taxon>
        <taxon>eudicotyledons</taxon>
        <taxon>Gunneridae</taxon>
        <taxon>Pentapetalae</taxon>
        <taxon>rosids</taxon>
        <taxon>malvids</taxon>
        <taxon>Sapindales</taxon>
        <taxon>Sapindaceae</taxon>
        <taxon>Hippocastanoideae</taxon>
        <taxon>Acereae</taxon>
        <taxon>Acer</taxon>
    </lineage>
</organism>
<reference evidence="1" key="2">
    <citation type="submission" date="2023-02" db="EMBL/GenBank/DDBJ databases">
        <authorList>
            <person name="Swenson N.G."/>
            <person name="Wegrzyn J.L."/>
            <person name="Mcevoy S.L."/>
        </authorList>
    </citation>
    <scope>NUCLEOTIDE SEQUENCE</scope>
    <source>
        <strain evidence="1">91603</strain>
        <tissue evidence="1">Leaf</tissue>
    </source>
</reference>
<dbReference type="EMBL" id="JAJSOW010000101">
    <property type="protein sequence ID" value="KAI9181639.1"/>
    <property type="molecule type" value="Genomic_DNA"/>
</dbReference>
<sequence length="258" mass="28538">MDCPVSQLCSSTANPPSFSSSASASASASASNFNTLPLKQSWASSSTNHHTDDTCKKIESVDRKEDKRAIGSSYNSVFVIVPSKFEVENAMTALQNFMHWISSNGPVLLEFCDLRTLIPQRYGRVYDTFRLLQTDSSVKRLVVSLATDKAIWDAVMSNEYVRKLHESLCTGEKGIKYESSEEEPNLATELLRWILDATKAKIKELIEKFQVLVNEVLGSVGKKPMEEAGVEIEDKVTSSLLLSIVILLIVVVARAHGF</sequence>
<comment type="caution">
    <text evidence="1">The sequence shown here is derived from an EMBL/GenBank/DDBJ whole genome shotgun (WGS) entry which is preliminary data.</text>
</comment>
<name>A0AAD5IZT9_ACENE</name>